<dbReference type="EMBL" id="JAQOUE010000001">
    <property type="protein sequence ID" value="MDT7043590.1"/>
    <property type="molecule type" value="Genomic_DNA"/>
</dbReference>
<proteinExistence type="predicted"/>
<dbReference type="InterPro" id="IPR002110">
    <property type="entry name" value="Ankyrin_rpt"/>
</dbReference>
<dbReference type="Proteomes" id="UP001250932">
    <property type="component" value="Unassembled WGS sequence"/>
</dbReference>
<dbReference type="InterPro" id="IPR036770">
    <property type="entry name" value="Ankyrin_rpt-contain_sf"/>
</dbReference>
<comment type="caution">
    <text evidence="4">The sequence shown here is derived from an EMBL/GenBank/DDBJ whole genome shotgun (WGS) entry which is preliminary data.</text>
</comment>
<evidence type="ECO:0000313" key="4">
    <source>
        <dbReference type="EMBL" id="MDT7043590.1"/>
    </source>
</evidence>
<evidence type="ECO:0000256" key="1">
    <source>
        <dbReference type="ARBA" id="ARBA00022737"/>
    </source>
</evidence>
<organism evidence="4 5">
    <name type="scientific">Candidatus Nitronereus thalassa</name>
    <dbReference type="NCBI Taxonomy" id="3020898"/>
    <lineage>
        <taxon>Bacteria</taxon>
        <taxon>Pseudomonadati</taxon>
        <taxon>Nitrospirota</taxon>
        <taxon>Nitrospiria</taxon>
        <taxon>Nitrospirales</taxon>
        <taxon>Nitrospiraceae</taxon>
        <taxon>Candidatus Nitronereus</taxon>
    </lineage>
</organism>
<protein>
    <submittedName>
        <fullName evidence="4">Ankyrin repeat domain-containing protein</fullName>
    </submittedName>
</protein>
<evidence type="ECO:0000256" key="2">
    <source>
        <dbReference type="ARBA" id="ARBA00023043"/>
    </source>
</evidence>
<dbReference type="SMART" id="SM00248">
    <property type="entry name" value="ANK"/>
    <property type="match status" value="4"/>
</dbReference>
<sequence>MANELHIHEAFKNGDLSALKLALGDPPDFPNCCGPLGIGVVLEYAIYHSPLAFIQTLLELGANPNYEDHAGFPSLIAALSCPERSDRPELLKLLLTFGADIQQRGVNDYTPLHYAAAGNDVPMIEFLLAHGANPDAKTRVDDYATPLEEAQLLGQKEAVARLTPKDERK</sequence>
<dbReference type="SUPFAM" id="SSF48403">
    <property type="entry name" value="Ankyrin repeat"/>
    <property type="match status" value="1"/>
</dbReference>
<name>A0ABU3KB02_9BACT</name>
<keyword evidence="5" id="KW-1185">Reference proteome</keyword>
<dbReference type="PANTHER" id="PTHR24198:SF165">
    <property type="entry name" value="ANKYRIN REPEAT-CONTAINING PROTEIN-RELATED"/>
    <property type="match status" value="1"/>
</dbReference>
<keyword evidence="2 3" id="KW-0040">ANK repeat</keyword>
<feature type="repeat" description="ANK" evidence="3">
    <location>
        <begin position="107"/>
        <end position="139"/>
    </location>
</feature>
<accession>A0ABU3KB02</accession>
<keyword evidence="1" id="KW-0677">Repeat</keyword>
<dbReference type="Gene3D" id="1.25.40.20">
    <property type="entry name" value="Ankyrin repeat-containing domain"/>
    <property type="match status" value="1"/>
</dbReference>
<dbReference type="RefSeq" id="WP_313834156.1">
    <property type="nucleotide sequence ID" value="NZ_JAQOUE010000001.1"/>
</dbReference>
<reference evidence="4 5" key="1">
    <citation type="journal article" date="2023" name="ISME J.">
        <title>Cultivation and genomic characterization of novel and ubiquitous marine nitrite-oxidizing bacteria from the Nitrospirales.</title>
        <authorList>
            <person name="Mueller A.J."/>
            <person name="Daebeler A."/>
            <person name="Herbold C.W."/>
            <person name="Kirkegaard R.H."/>
            <person name="Daims H."/>
        </authorList>
    </citation>
    <scope>NUCLEOTIDE SEQUENCE [LARGE SCALE GENOMIC DNA]</scope>
    <source>
        <strain evidence="4 5">EB</strain>
    </source>
</reference>
<gene>
    <name evidence="4" type="ORF">PPG34_14630</name>
</gene>
<evidence type="ECO:0000313" key="5">
    <source>
        <dbReference type="Proteomes" id="UP001250932"/>
    </source>
</evidence>
<dbReference type="Pfam" id="PF12796">
    <property type="entry name" value="Ank_2"/>
    <property type="match status" value="1"/>
</dbReference>
<dbReference type="PROSITE" id="PS50297">
    <property type="entry name" value="ANK_REP_REGION"/>
    <property type="match status" value="1"/>
</dbReference>
<dbReference type="PANTHER" id="PTHR24198">
    <property type="entry name" value="ANKYRIN REPEAT AND PROTEIN KINASE DOMAIN-CONTAINING PROTEIN"/>
    <property type="match status" value="1"/>
</dbReference>
<dbReference type="PROSITE" id="PS50088">
    <property type="entry name" value="ANK_REPEAT"/>
    <property type="match status" value="1"/>
</dbReference>
<evidence type="ECO:0000256" key="3">
    <source>
        <dbReference type="PROSITE-ProRule" id="PRU00023"/>
    </source>
</evidence>